<feature type="compositionally biased region" description="Low complexity" evidence="1">
    <location>
        <begin position="8"/>
        <end position="20"/>
    </location>
</feature>
<name>A0A0C9ZEQ6_9AGAM</name>
<organism evidence="2 3">
    <name type="scientific">Pisolithus microcarpus 441</name>
    <dbReference type="NCBI Taxonomy" id="765257"/>
    <lineage>
        <taxon>Eukaryota</taxon>
        <taxon>Fungi</taxon>
        <taxon>Dikarya</taxon>
        <taxon>Basidiomycota</taxon>
        <taxon>Agaricomycotina</taxon>
        <taxon>Agaricomycetes</taxon>
        <taxon>Agaricomycetidae</taxon>
        <taxon>Boletales</taxon>
        <taxon>Sclerodermatineae</taxon>
        <taxon>Pisolithaceae</taxon>
        <taxon>Pisolithus</taxon>
    </lineage>
</organism>
<proteinExistence type="predicted"/>
<evidence type="ECO:0000313" key="3">
    <source>
        <dbReference type="Proteomes" id="UP000054018"/>
    </source>
</evidence>
<sequence>MHDIQAEQSTSASPPSGQSSIWHAIRPWTPHLTLAVREITSVSVTFILSSVLDARVSAASANTDGAGVEQTLDQVSTTSGSAPPVITATSSTAASTLDSHRPVLADVLTQELSVDVNGSSWKHFILHVPDAADEAIILIYGLHPGRQYDIDIALVGGGMVGRRMVVTNDGELH</sequence>
<dbReference type="Proteomes" id="UP000054018">
    <property type="component" value="Unassembled WGS sequence"/>
</dbReference>
<keyword evidence="3" id="KW-1185">Reference proteome</keyword>
<dbReference type="EMBL" id="KN833716">
    <property type="protein sequence ID" value="KIK24394.1"/>
    <property type="molecule type" value="Genomic_DNA"/>
</dbReference>
<dbReference type="AlphaFoldDB" id="A0A0C9ZEQ6"/>
<evidence type="ECO:0000313" key="2">
    <source>
        <dbReference type="EMBL" id="KIK24394.1"/>
    </source>
</evidence>
<accession>A0A0C9ZEQ6</accession>
<gene>
    <name evidence="2" type="ORF">PISMIDRAFT_407804</name>
</gene>
<feature type="region of interest" description="Disordered" evidence="1">
    <location>
        <begin position="1"/>
        <end position="22"/>
    </location>
</feature>
<dbReference type="OrthoDB" id="2596255at2759"/>
<protein>
    <submittedName>
        <fullName evidence="2">Uncharacterized protein</fullName>
    </submittedName>
</protein>
<dbReference type="HOGENOM" id="CLU_1548225_0_0_1"/>
<evidence type="ECO:0000256" key="1">
    <source>
        <dbReference type="SAM" id="MobiDB-lite"/>
    </source>
</evidence>
<reference evidence="3" key="2">
    <citation type="submission" date="2015-01" db="EMBL/GenBank/DDBJ databases">
        <title>Evolutionary Origins and Diversification of the Mycorrhizal Mutualists.</title>
        <authorList>
            <consortium name="DOE Joint Genome Institute"/>
            <consortium name="Mycorrhizal Genomics Consortium"/>
            <person name="Kohler A."/>
            <person name="Kuo A."/>
            <person name="Nagy L.G."/>
            <person name="Floudas D."/>
            <person name="Copeland A."/>
            <person name="Barry K.W."/>
            <person name="Cichocki N."/>
            <person name="Veneault-Fourrey C."/>
            <person name="LaButti K."/>
            <person name="Lindquist E.A."/>
            <person name="Lipzen A."/>
            <person name="Lundell T."/>
            <person name="Morin E."/>
            <person name="Murat C."/>
            <person name="Riley R."/>
            <person name="Ohm R."/>
            <person name="Sun H."/>
            <person name="Tunlid A."/>
            <person name="Henrissat B."/>
            <person name="Grigoriev I.V."/>
            <person name="Hibbett D.S."/>
            <person name="Martin F."/>
        </authorList>
    </citation>
    <scope>NUCLEOTIDE SEQUENCE [LARGE SCALE GENOMIC DNA]</scope>
    <source>
        <strain evidence="3">441</strain>
    </source>
</reference>
<reference evidence="2 3" key="1">
    <citation type="submission" date="2014-04" db="EMBL/GenBank/DDBJ databases">
        <authorList>
            <consortium name="DOE Joint Genome Institute"/>
            <person name="Kuo A."/>
            <person name="Kohler A."/>
            <person name="Costa M.D."/>
            <person name="Nagy L.G."/>
            <person name="Floudas D."/>
            <person name="Copeland A."/>
            <person name="Barry K.W."/>
            <person name="Cichocki N."/>
            <person name="Veneault-Fourrey C."/>
            <person name="LaButti K."/>
            <person name="Lindquist E.A."/>
            <person name="Lipzen A."/>
            <person name="Lundell T."/>
            <person name="Morin E."/>
            <person name="Murat C."/>
            <person name="Sun H."/>
            <person name="Tunlid A."/>
            <person name="Henrissat B."/>
            <person name="Grigoriev I.V."/>
            <person name="Hibbett D.S."/>
            <person name="Martin F."/>
            <person name="Nordberg H.P."/>
            <person name="Cantor M.N."/>
            <person name="Hua S.X."/>
        </authorList>
    </citation>
    <scope>NUCLEOTIDE SEQUENCE [LARGE SCALE GENOMIC DNA]</scope>
    <source>
        <strain evidence="2 3">441</strain>
    </source>
</reference>